<comment type="caution">
    <text evidence="2">The sequence shown here is derived from an EMBL/GenBank/DDBJ whole genome shotgun (WGS) entry which is preliminary data.</text>
</comment>
<gene>
    <name evidence="2" type="ORF">HMPREF3293_02283</name>
</gene>
<dbReference type="Gene3D" id="1.20.1500.10">
    <property type="entry name" value="YheA/YmcA-like"/>
    <property type="match status" value="1"/>
</dbReference>
<accession>A0A136Q371</accession>
<reference evidence="2 3" key="1">
    <citation type="submission" date="2016-02" db="EMBL/GenBank/DDBJ databases">
        <authorList>
            <person name="Wen L."/>
            <person name="He K."/>
            <person name="Yang H."/>
        </authorList>
    </citation>
    <scope>NUCLEOTIDE SEQUENCE [LARGE SCALE GENOMIC DNA]</scope>
    <source>
        <strain evidence="2 3">DSM 22607</strain>
    </source>
</reference>
<dbReference type="SUPFAM" id="SSF158622">
    <property type="entry name" value="YheA/YmcA-like"/>
    <property type="match status" value="1"/>
</dbReference>
<dbReference type="PANTHER" id="PTHR38448">
    <property type="entry name" value="REGULATORY PROTEIN YLBF-RELATED"/>
    <property type="match status" value="1"/>
</dbReference>
<dbReference type="Proteomes" id="UP000070366">
    <property type="component" value="Unassembled WGS sequence"/>
</dbReference>
<protein>
    <recommendedName>
        <fullName evidence="1">UPF0342 protein HMPREF3293_02283</fullName>
    </recommendedName>
</protein>
<dbReference type="EMBL" id="LSZW01000063">
    <property type="protein sequence ID" value="KXK65034.1"/>
    <property type="molecule type" value="Genomic_DNA"/>
</dbReference>
<dbReference type="AlphaFoldDB" id="A0A136Q371"/>
<dbReference type="InterPro" id="IPR023378">
    <property type="entry name" value="YheA/YmcA-like_dom_sf"/>
</dbReference>
<sequence length="117" mass="13600">MVNVYDKANELAGLIKQSDEYKAYDRIKDEVYEDEQNKRMIKDYKKLQFEAQAAYLTGQEPAPELMEKIQKMGEVLQFNPKITEFFSAEYKFNTLVSDVYKIIGDACDVGANMFDED</sequence>
<dbReference type="PANTHER" id="PTHR38448:SF1">
    <property type="entry name" value="YLBF FAMILY REGULATOR"/>
    <property type="match status" value="1"/>
</dbReference>
<dbReference type="HAMAP" id="MF_01526">
    <property type="entry name" value="UPF0342"/>
    <property type="match status" value="1"/>
</dbReference>
<dbReference type="STRING" id="626937.HMPREF3293_02283"/>
<dbReference type="RefSeq" id="WP_066518739.1">
    <property type="nucleotide sequence ID" value="NZ_CABMOF010000001.1"/>
</dbReference>
<proteinExistence type="inferred from homology"/>
<dbReference type="OrthoDB" id="9811402at2"/>
<dbReference type="Pfam" id="PF06133">
    <property type="entry name" value="Com_YlbF"/>
    <property type="match status" value="1"/>
</dbReference>
<evidence type="ECO:0000313" key="3">
    <source>
        <dbReference type="Proteomes" id="UP000070366"/>
    </source>
</evidence>
<dbReference type="KEGG" id="cmiu:B1H56_03905"/>
<keyword evidence="3" id="KW-1185">Reference proteome</keyword>
<name>A0A136Q371_9FIRM</name>
<evidence type="ECO:0000256" key="1">
    <source>
        <dbReference type="HAMAP-Rule" id="MF_01526"/>
    </source>
</evidence>
<dbReference type="InterPro" id="IPR010368">
    <property type="entry name" value="Com_YlbF"/>
</dbReference>
<comment type="similarity">
    <text evidence="1">Belongs to the UPF0342 family.</text>
</comment>
<evidence type="ECO:0000313" key="2">
    <source>
        <dbReference type="EMBL" id="KXK65034.1"/>
    </source>
</evidence>
<dbReference type="InterPro" id="IPR052767">
    <property type="entry name" value="Bact_com_dev_regulator"/>
</dbReference>
<organism evidence="2 3">
    <name type="scientific">Christensenella minuta</name>
    <dbReference type="NCBI Taxonomy" id="626937"/>
    <lineage>
        <taxon>Bacteria</taxon>
        <taxon>Bacillati</taxon>
        <taxon>Bacillota</taxon>
        <taxon>Clostridia</taxon>
        <taxon>Christensenellales</taxon>
        <taxon>Christensenellaceae</taxon>
        <taxon>Christensenella</taxon>
    </lineage>
</organism>